<proteinExistence type="predicted"/>
<reference evidence="1 2" key="1">
    <citation type="submission" date="2023-07" db="EMBL/GenBank/DDBJ databases">
        <title>Genomic Encyclopedia of Type Strains, Phase IV (KMG-IV): sequencing the most valuable type-strain genomes for metagenomic binning, comparative biology and taxonomic classification.</title>
        <authorList>
            <person name="Goeker M."/>
        </authorList>
    </citation>
    <scope>NUCLEOTIDE SEQUENCE [LARGE SCALE GENOMIC DNA]</scope>
    <source>
        <strain evidence="1 2">DSM 25924</strain>
    </source>
</reference>
<evidence type="ECO:0000313" key="2">
    <source>
        <dbReference type="Proteomes" id="UP001229209"/>
    </source>
</evidence>
<keyword evidence="2" id="KW-1185">Reference proteome</keyword>
<name>A0ABT9LYN7_9BACL</name>
<comment type="caution">
    <text evidence="1">The sequence shown here is derived from an EMBL/GenBank/DDBJ whole genome shotgun (WGS) entry which is preliminary data.</text>
</comment>
<organism evidence="1 2">
    <name type="scientific">Alicyclobacillus tolerans</name>
    <dbReference type="NCBI Taxonomy" id="90970"/>
    <lineage>
        <taxon>Bacteria</taxon>
        <taxon>Bacillati</taxon>
        <taxon>Bacillota</taxon>
        <taxon>Bacilli</taxon>
        <taxon>Bacillales</taxon>
        <taxon>Alicyclobacillaceae</taxon>
        <taxon>Alicyclobacillus</taxon>
    </lineage>
</organism>
<sequence length="197" mass="22336">MEEQITYIDRVKHVTSEHRTVDEALSFAQTIEEKAEQIRILTANEHTEVTVYTEAAIYHFDQFRADYVGHASKALLSLLEHFGVYLPMTYLTAHQSMDIYLQGNKIVTAAEKEYPIARRGGLYELVEPVQWMISSEVLDTIYHLAQTYDLSPVELVESAVGTLVRLNEISALHQITLDEIFLAFSKMGTPSPVEVTS</sequence>
<protein>
    <submittedName>
        <fullName evidence="1">Xylose isomerase-like sugar epimerase</fullName>
    </submittedName>
</protein>
<dbReference type="Proteomes" id="UP001229209">
    <property type="component" value="Unassembled WGS sequence"/>
</dbReference>
<gene>
    <name evidence="1" type="ORF">J2S04_002347</name>
</gene>
<evidence type="ECO:0000313" key="1">
    <source>
        <dbReference type="EMBL" id="MDP9729374.1"/>
    </source>
</evidence>
<dbReference type="EMBL" id="JAURUO010000013">
    <property type="protein sequence ID" value="MDP9729374.1"/>
    <property type="molecule type" value="Genomic_DNA"/>
</dbReference>
<dbReference type="RefSeq" id="WP_203115856.1">
    <property type="nucleotide sequence ID" value="NZ_JAURUO010000013.1"/>
</dbReference>
<accession>A0ABT9LYN7</accession>